<feature type="transmembrane region" description="Helical" evidence="7">
    <location>
        <begin position="145"/>
        <end position="166"/>
    </location>
</feature>
<dbReference type="SUPFAM" id="SSF103473">
    <property type="entry name" value="MFS general substrate transporter"/>
    <property type="match status" value="1"/>
</dbReference>
<feature type="transmembrane region" description="Helical" evidence="7">
    <location>
        <begin position="370"/>
        <end position="390"/>
    </location>
</feature>
<feature type="transmembrane region" description="Helical" evidence="7">
    <location>
        <begin position="204"/>
        <end position="224"/>
    </location>
</feature>
<dbReference type="EMBL" id="BAAATD010000014">
    <property type="protein sequence ID" value="GAA2629242.1"/>
    <property type="molecule type" value="Genomic_DNA"/>
</dbReference>
<gene>
    <name evidence="9" type="ORF">GCM10010411_78470</name>
</gene>
<keyword evidence="6 7" id="KW-0472">Membrane</keyword>
<sequence length="491" mass="50465">MIREPDGIGPDPRRWKALALLGTAFFMVILDSTIVLTAIPSMQQELRLSVAGVQWVLIGYALTFGGLMLLGGRMADLLGRRRVFMVGVVLFALSSLACGLAWSGGALIVSRAIQGVSAALMAPTALSIVMSAFEEGPERNKALGIWGGLGGVGATAGLLVGGVITAGLGWEWIFFINVPVAAVLLALSPVVLSESRARFAIRTFDAAGAITITGALLLLVYAVFRAPETGWTSLQTGGSFLGAAVLVALFVFVEGRSAVPLVPLRVFRMRALVSGNLTIFAVGLAVDGVLFPLTLYAQDVLDYSALEFGLMSAVMTVMSIAGAMAGQSLVTRLGLRAVAVPSVLLMAVGCLLLVGVSADGGFVTDLLPGLLVFGPGLGGAFVASQIAALTGVAEEESGLASGLVDTSFNIGSAFGISIVTMVAVSRTDELLAGGRQVPPGVALTEGYQSAFWATVVFAGLGVLAALFLHGKPGSDEPALTRPDAEPVLSQD</sequence>
<evidence type="ECO:0000313" key="10">
    <source>
        <dbReference type="Proteomes" id="UP001501509"/>
    </source>
</evidence>
<dbReference type="Gene3D" id="1.20.1720.10">
    <property type="entry name" value="Multidrug resistance protein D"/>
    <property type="match status" value="1"/>
</dbReference>
<dbReference type="Pfam" id="PF07690">
    <property type="entry name" value="MFS_1"/>
    <property type="match status" value="1"/>
</dbReference>
<evidence type="ECO:0000256" key="6">
    <source>
        <dbReference type="ARBA" id="ARBA00023136"/>
    </source>
</evidence>
<name>A0ABN3QL99_9ACTN</name>
<dbReference type="InterPro" id="IPR020846">
    <property type="entry name" value="MFS_dom"/>
</dbReference>
<dbReference type="PANTHER" id="PTHR42718">
    <property type="entry name" value="MAJOR FACILITATOR SUPERFAMILY MULTIDRUG TRANSPORTER MFSC"/>
    <property type="match status" value="1"/>
</dbReference>
<evidence type="ECO:0000259" key="8">
    <source>
        <dbReference type="PROSITE" id="PS50850"/>
    </source>
</evidence>
<evidence type="ECO:0000256" key="1">
    <source>
        <dbReference type="ARBA" id="ARBA00004651"/>
    </source>
</evidence>
<feature type="transmembrane region" description="Helical" evidence="7">
    <location>
        <begin position="172"/>
        <end position="192"/>
    </location>
</feature>
<evidence type="ECO:0000313" key="9">
    <source>
        <dbReference type="EMBL" id="GAA2629242.1"/>
    </source>
</evidence>
<feature type="transmembrane region" description="Helical" evidence="7">
    <location>
        <begin position="236"/>
        <end position="253"/>
    </location>
</feature>
<dbReference type="InterPro" id="IPR011701">
    <property type="entry name" value="MFS"/>
</dbReference>
<feature type="domain" description="Major facilitator superfamily (MFS) profile" evidence="8">
    <location>
        <begin position="17"/>
        <end position="473"/>
    </location>
</feature>
<comment type="subcellular location">
    <subcellularLocation>
        <location evidence="1">Cell membrane</location>
        <topology evidence="1">Multi-pass membrane protein</topology>
    </subcellularLocation>
</comment>
<keyword evidence="10" id="KW-1185">Reference proteome</keyword>
<feature type="transmembrane region" description="Helical" evidence="7">
    <location>
        <begin position="83"/>
        <end position="102"/>
    </location>
</feature>
<accession>A0ABN3QL99</accession>
<proteinExistence type="predicted"/>
<feature type="transmembrane region" description="Helical" evidence="7">
    <location>
        <begin position="51"/>
        <end position="71"/>
    </location>
</feature>
<keyword evidence="2" id="KW-0813">Transport</keyword>
<dbReference type="Gene3D" id="1.20.1250.20">
    <property type="entry name" value="MFS general substrate transporter like domains"/>
    <property type="match status" value="1"/>
</dbReference>
<dbReference type="PROSITE" id="PS50850">
    <property type="entry name" value="MFS"/>
    <property type="match status" value="1"/>
</dbReference>
<feature type="transmembrane region" description="Helical" evidence="7">
    <location>
        <begin position="108"/>
        <end position="133"/>
    </location>
</feature>
<feature type="transmembrane region" description="Helical" evidence="7">
    <location>
        <begin position="273"/>
        <end position="297"/>
    </location>
</feature>
<dbReference type="Proteomes" id="UP001501509">
    <property type="component" value="Unassembled WGS sequence"/>
</dbReference>
<dbReference type="PROSITE" id="PS00216">
    <property type="entry name" value="SUGAR_TRANSPORT_1"/>
    <property type="match status" value="1"/>
</dbReference>
<evidence type="ECO:0000256" key="3">
    <source>
        <dbReference type="ARBA" id="ARBA00022475"/>
    </source>
</evidence>
<comment type="caution">
    <text evidence="9">The sequence shown here is derived from an EMBL/GenBank/DDBJ whole genome shotgun (WGS) entry which is preliminary data.</text>
</comment>
<feature type="transmembrane region" description="Helical" evidence="7">
    <location>
        <begin position="18"/>
        <end position="39"/>
    </location>
</feature>
<evidence type="ECO:0000256" key="5">
    <source>
        <dbReference type="ARBA" id="ARBA00022989"/>
    </source>
</evidence>
<keyword evidence="3" id="KW-1003">Cell membrane</keyword>
<feature type="transmembrane region" description="Helical" evidence="7">
    <location>
        <begin position="402"/>
        <end position="424"/>
    </location>
</feature>
<evidence type="ECO:0000256" key="4">
    <source>
        <dbReference type="ARBA" id="ARBA00022692"/>
    </source>
</evidence>
<protein>
    <submittedName>
        <fullName evidence="9">MFS transporter</fullName>
    </submittedName>
</protein>
<dbReference type="PANTHER" id="PTHR42718:SF46">
    <property type="entry name" value="BLR6921 PROTEIN"/>
    <property type="match status" value="1"/>
</dbReference>
<keyword evidence="5 7" id="KW-1133">Transmembrane helix</keyword>
<dbReference type="RefSeq" id="WP_344547569.1">
    <property type="nucleotide sequence ID" value="NZ_BAAATD010000014.1"/>
</dbReference>
<keyword evidence="4 7" id="KW-0812">Transmembrane</keyword>
<organism evidence="9 10">
    <name type="scientific">Actinomadura fulvescens</name>
    <dbReference type="NCBI Taxonomy" id="46160"/>
    <lineage>
        <taxon>Bacteria</taxon>
        <taxon>Bacillati</taxon>
        <taxon>Actinomycetota</taxon>
        <taxon>Actinomycetes</taxon>
        <taxon>Streptosporangiales</taxon>
        <taxon>Thermomonosporaceae</taxon>
        <taxon>Actinomadura</taxon>
    </lineage>
</organism>
<dbReference type="CDD" id="cd17321">
    <property type="entry name" value="MFS_MMR_MDR_like"/>
    <property type="match status" value="1"/>
</dbReference>
<evidence type="ECO:0000256" key="2">
    <source>
        <dbReference type="ARBA" id="ARBA00022448"/>
    </source>
</evidence>
<feature type="transmembrane region" description="Helical" evidence="7">
    <location>
        <begin position="449"/>
        <end position="468"/>
    </location>
</feature>
<feature type="transmembrane region" description="Helical" evidence="7">
    <location>
        <begin position="337"/>
        <end position="358"/>
    </location>
</feature>
<reference evidence="9 10" key="1">
    <citation type="journal article" date="2019" name="Int. J. Syst. Evol. Microbiol.">
        <title>The Global Catalogue of Microorganisms (GCM) 10K type strain sequencing project: providing services to taxonomists for standard genome sequencing and annotation.</title>
        <authorList>
            <consortium name="The Broad Institute Genomics Platform"/>
            <consortium name="The Broad Institute Genome Sequencing Center for Infectious Disease"/>
            <person name="Wu L."/>
            <person name="Ma J."/>
        </authorList>
    </citation>
    <scope>NUCLEOTIDE SEQUENCE [LARGE SCALE GENOMIC DNA]</scope>
    <source>
        <strain evidence="9 10">JCM 6833</strain>
    </source>
</reference>
<evidence type="ECO:0000256" key="7">
    <source>
        <dbReference type="SAM" id="Phobius"/>
    </source>
</evidence>
<dbReference type="InterPro" id="IPR005829">
    <property type="entry name" value="Sugar_transporter_CS"/>
</dbReference>
<dbReference type="InterPro" id="IPR036259">
    <property type="entry name" value="MFS_trans_sf"/>
</dbReference>
<feature type="transmembrane region" description="Helical" evidence="7">
    <location>
        <begin position="303"/>
        <end position="325"/>
    </location>
</feature>